<dbReference type="PANTHER" id="PTHR11040">
    <property type="entry name" value="ZINC/IRON TRANSPORTER"/>
    <property type="match status" value="1"/>
</dbReference>
<evidence type="ECO:0000313" key="10">
    <source>
        <dbReference type="EMBL" id="KIM60682.1"/>
    </source>
</evidence>
<sequence>MSDAVNCGQGGGADTYTNLRIASVFIILVGSTTGTLFPVLSKRSSWLRVPDSVFNFAKYFGSGVIIATAFIHLLSPALSELGSPCLSAAWQEYPYALAIAMFSLFSIFIVELVAFRWGTAKLAKLGVVHDAHGHGVGALAAHGPEKVEPEEDIRADTLSERSDPEAATKSTAMDSNVLAQIIGVFILEFGVLLHSIFIGLTLAVDPNFKVLFIVIVFHQTFEGLGLGSRLAQLKLSARYRYVPVVAALFYGITTPIGIAAGLGVRETYNPGSTTASIVSGVMDSLSAGILLYTGLVELLAHEFLFSKEMSQASNGKVVYAVVCMLCGTAIMALLGKWA</sequence>
<dbReference type="InterPro" id="IPR003689">
    <property type="entry name" value="ZIP"/>
</dbReference>
<evidence type="ECO:0008006" key="12">
    <source>
        <dbReference type="Google" id="ProtNLM"/>
    </source>
</evidence>
<evidence type="ECO:0000256" key="2">
    <source>
        <dbReference type="ARBA" id="ARBA00006939"/>
    </source>
</evidence>
<keyword evidence="3 8" id="KW-0813">Transport</keyword>
<dbReference type="PANTHER" id="PTHR11040:SF32">
    <property type="entry name" value="ZINC-REGULATED TRANSPORTER 1"/>
    <property type="match status" value="1"/>
</dbReference>
<keyword evidence="4 8" id="KW-0812">Transmembrane</keyword>
<dbReference type="STRING" id="1036808.A0A0C3A789"/>
<keyword evidence="11" id="KW-1185">Reference proteome</keyword>
<evidence type="ECO:0000256" key="7">
    <source>
        <dbReference type="ARBA" id="ARBA00023136"/>
    </source>
</evidence>
<keyword evidence="7 8" id="KW-0472">Membrane</keyword>
<dbReference type="GO" id="GO:0005385">
    <property type="term" value="F:zinc ion transmembrane transporter activity"/>
    <property type="evidence" value="ECO:0007669"/>
    <property type="project" value="InterPro"/>
</dbReference>
<feature type="transmembrane region" description="Helical" evidence="8">
    <location>
        <begin position="21"/>
        <end position="41"/>
    </location>
</feature>
<feature type="transmembrane region" description="Helical" evidence="8">
    <location>
        <begin position="284"/>
        <end position="305"/>
    </location>
</feature>
<dbReference type="InterPro" id="IPR004698">
    <property type="entry name" value="Zn/Fe_permease_fun/pln"/>
</dbReference>
<dbReference type="InParanoid" id="A0A0C3A789"/>
<gene>
    <name evidence="10" type="ORF">SCLCIDRAFT_1216591</name>
</gene>
<comment type="subcellular location">
    <subcellularLocation>
        <location evidence="1 8">Membrane</location>
        <topology evidence="1 8">Multi-pass membrane protein</topology>
    </subcellularLocation>
</comment>
<feature type="transmembrane region" description="Helical" evidence="8">
    <location>
        <begin position="177"/>
        <end position="204"/>
    </location>
</feature>
<dbReference type="AlphaFoldDB" id="A0A0C3A789"/>
<dbReference type="Proteomes" id="UP000053989">
    <property type="component" value="Unassembled WGS sequence"/>
</dbReference>
<dbReference type="EMBL" id="KN822059">
    <property type="protein sequence ID" value="KIM60682.1"/>
    <property type="molecule type" value="Genomic_DNA"/>
</dbReference>
<dbReference type="OrthoDB" id="448280at2759"/>
<feature type="compositionally biased region" description="Basic and acidic residues" evidence="9">
    <location>
        <begin position="145"/>
        <end position="166"/>
    </location>
</feature>
<dbReference type="Pfam" id="PF02535">
    <property type="entry name" value="Zip"/>
    <property type="match status" value="1"/>
</dbReference>
<feature type="transmembrane region" description="Helical" evidence="8">
    <location>
        <begin position="317"/>
        <end position="335"/>
    </location>
</feature>
<feature type="transmembrane region" description="Helical" evidence="8">
    <location>
        <begin position="53"/>
        <end position="75"/>
    </location>
</feature>
<feature type="transmembrane region" description="Helical" evidence="8">
    <location>
        <begin position="95"/>
        <end position="115"/>
    </location>
</feature>
<comment type="similarity">
    <text evidence="2 8">Belongs to the ZIP transporter (TC 2.A.5) family.</text>
</comment>
<evidence type="ECO:0000256" key="4">
    <source>
        <dbReference type="ARBA" id="ARBA00022692"/>
    </source>
</evidence>
<reference evidence="11" key="2">
    <citation type="submission" date="2015-01" db="EMBL/GenBank/DDBJ databases">
        <title>Evolutionary Origins and Diversification of the Mycorrhizal Mutualists.</title>
        <authorList>
            <consortium name="DOE Joint Genome Institute"/>
            <consortium name="Mycorrhizal Genomics Consortium"/>
            <person name="Kohler A."/>
            <person name="Kuo A."/>
            <person name="Nagy L.G."/>
            <person name="Floudas D."/>
            <person name="Copeland A."/>
            <person name="Barry K.W."/>
            <person name="Cichocki N."/>
            <person name="Veneault-Fourrey C."/>
            <person name="LaButti K."/>
            <person name="Lindquist E.A."/>
            <person name="Lipzen A."/>
            <person name="Lundell T."/>
            <person name="Morin E."/>
            <person name="Murat C."/>
            <person name="Riley R."/>
            <person name="Ohm R."/>
            <person name="Sun H."/>
            <person name="Tunlid A."/>
            <person name="Henrissat B."/>
            <person name="Grigoriev I.V."/>
            <person name="Hibbett D.S."/>
            <person name="Martin F."/>
        </authorList>
    </citation>
    <scope>NUCLEOTIDE SEQUENCE [LARGE SCALE GENOMIC DNA]</scope>
    <source>
        <strain evidence="11">Foug A</strain>
    </source>
</reference>
<name>A0A0C3A789_9AGAM</name>
<dbReference type="NCBIfam" id="TIGR00820">
    <property type="entry name" value="zip"/>
    <property type="match status" value="1"/>
</dbReference>
<protein>
    <recommendedName>
        <fullName evidence="12">ZIP zinc/iron transport family</fullName>
    </recommendedName>
</protein>
<proteinExistence type="inferred from homology"/>
<evidence type="ECO:0000256" key="3">
    <source>
        <dbReference type="ARBA" id="ARBA00022448"/>
    </source>
</evidence>
<evidence type="ECO:0000256" key="5">
    <source>
        <dbReference type="ARBA" id="ARBA00022989"/>
    </source>
</evidence>
<reference evidence="10 11" key="1">
    <citation type="submission" date="2014-04" db="EMBL/GenBank/DDBJ databases">
        <authorList>
            <consortium name="DOE Joint Genome Institute"/>
            <person name="Kuo A."/>
            <person name="Kohler A."/>
            <person name="Nagy L.G."/>
            <person name="Floudas D."/>
            <person name="Copeland A."/>
            <person name="Barry K.W."/>
            <person name="Cichocki N."/>
            <person name="Veneault-Fourrey C."/>
            <person name="LaButti K."/>
            <person name="Lindquist E.A."/>
            <person name="Lipzen A."/>
            <person name="Lundell T."/>
            <person name="Morin E."/>
            <person name="Murat C."/>
            <person name="Sun H."/>
            <person name="Tunlid A."/>
            <person name="Henrissat B."/>
            <person name="Grigoriev I.V."/>
            <person name="Hibbett D.S."/>
            <person name="Martin F."/>
            <person name="Nordberg H.P."/>
            <person name="Cantor M.N."/>
            <person name="Hua S.X."/>
        </authorList>
    </citation>
    <scope>NUCLEOTIDE SEQUENCE [LARGE SCALE GENOMIC DNA]</scope>
    <source>
        <strain evidence="10 11">Foug A</strain>
    </source>
</reference>
<keyword evidence="6 8" id="KW-0406">Ion transport</keyword>
<accession>A0A0C3A789</accession>
<evidence type="ECO:0000256" key="1">
    <source>
        <dbReference type="ARBA" id="ARBA00004141"/>
    </source>
</evidence>
<dbReference type="GO" id="GO:0005886">
    <property type="term" value="C:plasma membrane"/>
    <property type="evidence" value="ECO:0007669"/>
    <property type="project" value="TreeGrafter"/>
</dbReference>
<feature type="transmembrane region" description="Helical" evidence="8">
    <location>
        <begin position="239"/>
        <end position="264"/>
    </location>
</feature>
<evidence type="ECO:0000256" key="8">
    <source>
        <dbReference type="RuleBase" id="RU362088"/>
    </source>
</evidence>
<feature type="transmembrane region" description="Helical" evidence="8">
    <location>
        <begin position="210"/>
        <end position="227"/>
    </location>
</feature>
<evidence type="ECO:0000313" key="11">
    <source>
        <dbReference type="Proteomes" id="UP000053989"/>
    </source>
</evidence>
<feature type="region of interest" description="Disordered" evidence="9">
    <location>
        <begin position="145"/>
        <end position="168"/>
    </location>
</feature>
<dbReference type="HOGENOM" id="CLU_027089_0_2_1"/>
<evidence type="ECO:0000256" key="9">
    <source>
        <dbReference type="SAM" id="MobiDB-lite"/>
    </source>
</evidence>
<keyword evidence="5 8" id="KW-1133">Transmembrane helix</keyword>
<organism evidence="10 11">
    <name type="scientific">Scleroderma citrinum Foug A</name>
    <dbReference type="NCBI Taxonomy" id="1036808"/>
    <lineage>
        <taxon>Eukaryota</taxon>
        <taxon>Fungi</taxon>
        <taxon>Dikarya</taxon>
        <taxon>Basidiomycota</taxon>
        <taxon>Agaricomycotina</taxon>
        <taxon>Agaricomycetes</taxon>
        <taxon>Agaricomycetidae</taxon>
        <taxon>Boletales</taxon>
        <taxon>Sclerodermatineae</taxon>
        <taxon>Sclerodermataceae</taxon>
        <taxon>Scleroderma</taxon>
    </lineage>
</organism>
<evidence type="ECO:0000256" key="6">
    <source>
        <dbReference type="ARBA" id="ARBA00023065"/>
    </source>
</evidence>
<dbReference type="FunCoup" id="A0A0C3A789">
    <property type="interactions" value="248"/>
</dbReference>